<evidence type="ECO:0000256" key="2">
    <source>
        <dbReference type="SAM" id="Phobius"/>
    </source>
</evidence>
<feature type="transmembrane region" description="Helical" evidence="2">
    <location>
        <begin position="44"/>
        <end position="67"/>
    </location>
</feature>
<evidence type="ECO:0000256" key="1">
    <source>
        <dbReference type="SAM" id="MobiDB-lite"/>
    </source>
</evidence>
<accession>A0ABW1EXN3</accession>
<protein>
    <submittedName>
        <fullName evidence="3">DUF4389 domain-containing protein</fullName>
    </submittedName>
</protein>
<feature type="transmembrane region" description="Helical" evidence="2">
    <location>
        <begin position="120"/>
        <end position="138"/>
    </location>
</feature>
<dbReference type="Pfam" id="PF14333">
    <property type="entry name" value="DUF4389"/>
    <property type="match status" value="2"/>
</dbReference>
<reference evidence="4" key="1">
    <citation type="journal article" date="2019" name="Int. J. Syst. Evol. Microbiol.">
        <title>The Global Catalogue of Microorganisms (GCM) 10K type strain sequencing project: providing services to taxonomists for standard genome sequencing and annotation.</title>
        <authorList>
            <consortium name="The Broad Institute Genomics Platform"/>
            <consortium name="The Broad Institute Genome Sequencing Center for Infectious Disease"/>
            <person name="Wu L."/>
            <person name="Ma J."/>
        </authorList>
    </citation>
    <scope>NUCLEOTIDE SEQUENCE [LARGE SCALE GENOMIC DNA]</scope>
    <source>
        <strain evidence="4">CGMCC 4.1469</strain>
    </source>
</reference>
<keyword evidence="2" id="KW-0812">Transmembrane</keyword>
<sequence>MWQAPPAPPPFATEWLPVLDMPKPGEQNRLTVLFRILLLIPQFIVVWVLSVVAFFVAVIGWFGALVLGRLPMFAADYLSGYVPYETRVTTYLMLTHDSYPPFRFRTPEYPVQVELRPGELNRLAVFFRLILVIPAAIIQGVVFAGWWMVALISWVVVLVLGRMPEPLFESTAAILRYRMRYMAYLLMLTPAYPKRLFGDEPGEAEGGPVSATRPLVLSGGGRGLLVVFIILGIVSWGASSITASIDDDDESKHVSGPLVPGPPVPGPFGRVPPGATR</sequence>
<keyword evidence="2" id="KW-0472">Membrane</keyword>
<dbReference type="RefSeq" id="WP_313761864.1">
    <property type="nucleotide sequence ID" value="NZ_BAAAVH010000101.1"/>
</dbReference>
<feature type="transmembrane region" description="Helical" evidence="2">
    <location>
        <begin position="223"/>
        <end position="245"/>
    </location>
</feature>
<feature type="compositionally biased region" description="Low complexity" evidence="1">
    <location>
        <begin position="267"/>
        <end position="277"/>
    </location>
</feature>
<keyword evidence="2" id="KW-1133">Transmembrane helix</keyword>
<evidence type="ECO:0000313" key="4">
    <source>
        <dbReference type="Proteomes" id="UP001596067"/>
    </source>
</evidence>
<evidence type="ECO:0000313" key="3">
    <source>
        <dbReference type="EMBL" id="MFC5886363.1"/>
    </source>
</evidence>
<dbReference type="EMBL" id="JBHSOD010000016">
    <property type="protein sequence ID" value="MFC5886363.1"/>
    <property type="molecule type" value="Genomic_DNA"/>
</dbReference>
<dbReference type="InterPro" id="IPR025498">
    <property type="entry name" value="DUF4389"/>
</dbReference>
<name>A0ABW1EXN3_9ACTN</name>
<comment type="caution">
    <text evidence="3">The sequence shown here is derived from an EMBL/GenBank/DDBJ whole genome shotgun (WGS) entry which is preliminary data.</text>
</comment>
<proteinExistence type="predicted"/>
<organism evidence="3 4">
    <name type="scientific">Kitasatospora aburaviensis</name>
    <dbReference type="NCBI Taxonomy" id="67265"/>
    <lineage>
        <taxon>Bacteria</taxon>
        <taxon>Bacillati</taxon>
        <taxon>Actinomycetota</taxon>
        <taxon>Actinomycetes</taxon>
        <taxon>Kitasatosporales</taxon>
        <taxon>Streptomycetaceae</taxon>
        <taxon>Kitasatospora</taxon>
    </lineage>
</organism>
<dbReference type="Proteomes" id="UP001596067">
    <property type="component" value="Unassembled WGS sequence"/>
</dbReference>
<gene>
    <name evidence="3" type="ORF">ACFP0N_15460</name>
</gene>
<feature type="region of interest" description="Disordered" evidence="1">
    <location>
        <begin position="247"/>
        <end position="277"/>
    </location>
</feature>
<keyword evidence="4" id="KW-1185">Reference proteome</keyword>